<evidence type="ECO:0000313" key="1">
    <source>
        <dbReference type="EMBL" id="KJA25023.1"/>
    </source>
</evidence>
<sequence>MACRRIIFFFQCFGTRTKSTHLLTRRRSSSAVKHLSSDWKSSNYSLAKIYGSQLLASPWRPRVSWTWNEHDKTPLRRLCV</sequence>
<organism evidence="1 2">
    <name type="scientific">Hypholoma sublateritium (strain FD-334 SS-4)</name>
    <dbReference type="NCBI Taxonomy" id="945553"/>
    <lineage>
        <taxon>Eukaryota</taxon>
        <taxon>Fungi</taxon>
        <taxon>Dikarya</taxon>
        <taxon>Basidiomycota</taxon>
        <taxon>Agaricomycotina</taxon>
        <taxon>Agaricomycetes</taxon>
        <taxon>Agaricomycetidae</taxon>
        <taxon>Agaricales</taxon>
        <taxon>Agaricineae</taxon>
        <taxon>Strophariaceae</taxon>
        <taxon>Hypholoma</taxon>
    </lineage>
</organism>
<dbReference type="EMBL" id="KN817533">
    <property type="protein sequence ID" value="KJA25023.1"/>
    <property type="molecule type" value="Genomic_DNA"/>
</dbReference>
<reference evidence="2" key="1">
    <citation type="submission" date="2014-04" db="EMBL/GenBank/DDBJ databases">
        <title>Evolutionary Origins and Diversification of the Mycorrhizal Mutualists.</title>
        <authorList>
            <consortium name="DOE Joint Genome Institute"/>
            <consortium name="Mycorrhizal Genomics Consortium"/>
            <person name="Kohler A."/>
            <person name="Kuo A."/>
            <person name="Nagy L.G."/>
            <person name="Floudas D."/>
            <person name="Copeland A."/>
            <person name="Barry K.W."/>
            <person name="Cichocki N."/>
            <person name="Veneault-Fourrey C."/>
            <person name="LaButti K."/>
            <person name="Lindquist E.A."/>
            <person name="Lipzen A."/>
            <person name="Lundell T."/>
            <person name="Morin E."/>
            <person name="Murat C."/>
            <person name="Riley R."/>
            <person name="Ohm R."/>
            <person name="Sun H."/>
            <person name="Tunlid A."/>
            <person name="Henrissat B."/>
            <person name="Grigoriev I.V."/>
            <person name="Hibbett D.S."/>
            <person name="Martin F."/>
        </authorList>
    </citation>
    <scope>NUCLEOTIDE SEQUENCE [LARGE SCALE GENOMIC DNA]</scope>
    <source>
        <strain evidence="2">FD-334 SS-4</strain>
    </source>
</reference>
<dbReference type="Proteomes" id="UP000054270">
    <property type="component" value="Unassembled WGS sequence"/>
</dbReference>
<accession>A0A0D2MM53</accession>
<dbReference type="AlphaFoldDB" id="A0A0D2MM53"/>
<proteinExistence type="predicted"/>
<name>A0A0D2MM53_HYPSF</name>
<keyword evidence="2" id="KW-1185">Reference proteome</keyword>
<protein>
    <submittedName>
        <fullName evidence="1">Uncharacterized protein</fullName>
    </submittedName>
</protein>
<evidence type="ECO:0000313" key="2">
    <source>
        <dbReference type="Proteomes" id="UP000054270"/>
    </source>
</evidence>
<gene>
    <name evidence="1" type="ORF">HYPSUDRAFT_37929</name>
</gene>